<sequence>MTFRFDGDELDRSVWVPWYLPHWSSRAQSAATYSVGGGSLRLSIPADQPLWAPEVHPTPLRVSGIQSANFSGPVGSTLGGQPFLDHQQVREEQPEFWGCTPLYGDISIRMRGVISPRTMVAFWLSGVEDVPEHSGEICVMEVFGSRPQGIGMGLHRFRDPNLTEDWSVVDLPIDVSAFHTYGVRWRPGSLEFTVDGELVKRVDQAPSYPVQLEIAVFDFPDKPGPFEVPELIVSEVSVS</sequence>
<reference evidence="2" key="1">
    <citation type="submission" date="2021-01" db="EMBL/GenBank/DDBJ databases">
        <title>Whole genome shotgun sequence of Actinoplanes tereljensis NBRC 105297.</title>
        <authorList>
            <person name="Komaki H."/>
            <person name="Tamura T."/>
        </authorList>
    </citation>
    <scope>NUCLEOTIDE SEQUENCE</scope>
    <source>
        <strain evidence="2">NBRC 105297</strain>
    </source>
</reference>
<dbReference type="GO" id="GO:0004553">
    <property type="term" value="F:hydrolase activity, hydrolyzing O-glycosyl compounds"/>
    <property type="evidence" value="ECO:0007669"/>
    <property type="project" value="InterPro"/>
</dbReference>
<organism evidence="2 3">
    <name type="scientific">Paractinoplanes tereljensis</name>
    <dbReference type="NCBI Taxonomy" id="571912"/>
    <lineage>
        <taxon>Bacteria</taxon>
        <taxon>Bacillati</taxon>
        <taxon>Actinomycetota</taxon>
        <taxon>Actinomycetes</taxon>
        <taxon>Micromonosporales</taxon>
        <taxon>Micromonosporaceae</taxon>
        <taxon>Paractinoplanes</taxon>
    </lineage>
</organism>
<gene>
    <name evidence="2" type="ORF">Ate02nite_77480</name>
</gene>
<dbReference type="SUPFAM" id="SSF49899">
    <property type="entry name" value="Concanavalin A-like lectins/glucanases"/>
    <property type="match status" value="1"/>
</dbReference>
<protein>
    <recommendedName>
        <fullName evidence="1">GH16 domain-containing protein</fullName>
    </recommendedName>
</protein>
<evidence type="ECO:0000259" key="1">
    <source>
        <dbReference type="PROSITE" id="PS51762"/>
    </source>
</evidence>
<dbReference type="RefSeq" id="WP_203812855.1">
    <property type="nucleotide sequence ID" value="NZ_BOMY01000050.1"/>
</dbReference>
<keyword evidence="3" id="KW-1185">Reference proteome</keyword>
<dbReference type="GO" id="GO:0005975">
    <property type="term" value="P:carbohydrate metabolic process"/>
    <property type="evidence" value="ECO:0007669"/>
    <property type="project" value="InterPro"/>
</dbReference>
<dbReference type="Proteomes" id="UP000623608">
    <property type="component" value="Unassembled WGS sequence"/>
</dbReference>
<dbReference type="Gene3D" id="2.60.120.200">
    <property type="match status" value="1"/>
</dbReference>
<dbReference type="InterPro" id="IPR000757">
    <property type="entry name" value="Beta-glucanase-like"/>
</dbReference>
<dbReference type="PROSITE" id="PS51762">
    <property type="entry name" value="GH16_2"/>
    <property type="match status" value="1"/>
</dbReference>
<feature type="domain" description="GH16" evidence="1">
    <location>
        <begin position="49"/>
        <end position="239"/>
    </location>
</feature>
<name>A0A919NVA8_9ACTN</name>
<evidence type="ECO:0000313" key="2">
    <source>
        <dbReference type="EMBL" id="GIF25018.1"/>
    </source>
</evidence>
<comment type="caution">
    <text evidence="2">The sequence shown here is derived from an EMBL/GenBank/DDBJ whole genome shotgun (WGS) entry which is preliminary data.</text>
</comment>
<accession>A0A919NVA8</accession>
<dbReference type="EMBL" id="BOMY01000050">
    <property type="protein sequence ID" value="GIF25018.1"/>
    <property type="molecule type" value="Genomic_DNA"/>
</dbReference>
<dbReference type="AlphaFoldDB" id="A0A919NVA8"/>
<proteinExistence type="predicted"/>
<evidence type="ECO:0000313" key="3">
    <source>
        <dbReference type="Proteomes" id="UP000623608"/>
    </source>
</evidence>
<dbReference type="InterPro" id="IPR013320">
    <property type="entry name" value="ConA-like_dom_sf"/>
</dbReference>
<dbReference type="Pfam" id="PF00722">
    <property type="entry name" value="Glyco_hydro_16"/>
    <property type="match status" value="1"/>
</dbReference>
<dbReference type="CDD" id="cd00413">
    <property type="entry name" value="Glyco_hydrolase_16"/>
    <property type="match status" value="1"/>
</dbReference>